<dbReference type="EMBL" id="LAZR01000303">
    <property type="protein sequence ID" value="KKN75843.1"/>
    <property type="molecule type" value="Genomic_DNA"/>
</dbReference>
<protein>
    <submittedName>
        <fullName evidence="2">Uncharacterized protein</fullName>
    </submittedName>
</protein>
<proteinExistence type="predicted"/>
<feature type="region of interest" description="Disordered" evidence="1">
    <location>
        <begin position="84"/>
        <end position="132"/>
    </location>
</feature>
<evidence type="ECO:0000256" key="1">
    <source>
        <dbReference type="SAM" id="MobiDB-lite"/>
    </source>
</evidence>
<name>A0A0F9WCD7_9ZZZZ</name>
<gene>
    <name evidence="2" type="ORF">LCGC14_0377190</name>
</gene>
<feature type="compositionally biased region" description="Low complexity" evidence="1">
    <location>
        <begin position="84"/>
        <end position="122"/>
    </location>
</feature>
<organism evidence="2">
    <name type="scientific">marine sediment metagenome</name>
    <dbReference type="NCBI Taxonomy" id="412755"/>
    <lineage>
        <taxon>unclassified sequences</taxon>
        <taxon>metagenomes</taxon>
        <taxon>ecological metagenomes</taxon>
    </lineage>
</organism>
<evidence type="ECO:0000313" key="2">
    <source>
        <dbReference type="EMBL" id="KKN75843.1"/>
    </source>
</evidence>
<feature type="region of interest" description="Disordered" evidence="1">
    <location>
        <begin position="183"/>
        <end position="207"/>
    </location>
</feature>
<comment type="caution">
    <text evidence="2">The sequence shown here is derived from an EMBL/GenBank/DDBJ whole genome shotgun (WGS) entry which is preliminary data.</text>
</comment>
<reference evidence="2" key="1">
    <citation type="journal article" date="2015" name="Nature">
        <title>Complex archaea that bridge the gap between prokaryotes and eukaryotes.</title>
        <authorList>
            <person name="Spang A."/>
            <person name="Saw J.H."/>
            <person name="Jorgensen S.L."/>
            <person name="Zaremba-Niedzwiedzka K."/>
            <person name="Martijn J."/>
            <person name="Lind A.E."/>
            <person name="van Eijk R."/>
            <person name="Schleper C."/>
            <person name="Guy L."/>
            <person name="Ettema T.J."/>
        </authorList>
    </citation>
    <scope>NUCLEOTIDE SEQUENCE</scope>
</reference>
<dbReference type="AlphaFoldDB" id="A0A0F9WCD7"/>
<accession>A0A0F9WCD7</accession>
<sequence>MDGQYAAKTSIFATFTEINGQTLTTNQKPTVKVKLTDDQGVSHTVHLYGNSLPNANMLNQRSGFDLSSFDGQGQGGAYVGYQGFWNSGAQTNQQPQGQPRQPTPQSRQPAPQARQPANAQPADKPVDWDGKQQREFRSHAIHSATLLVVALAEVNKESRGMSPELVVQMAETYVKYVYNGRESVPNREPADDGGYGEPPVGDSDLPF</sequence>